<sequence length="491" mass="55965">MTECALQKYLARGSCRFLPLLLLALVVTVSAFLNYLNIRSHADQMALHYAEGLSQLLLSTRTWNAEHGGVYVPITDKDQPNPYLQIPHRDPVSEEGLRLTMINPAYMTRQIGEIARRQTGLVIHIFSRQPLNPLNAADPWELASLDHLEQGGKSWRLTLQHNPEGSVFRYMIPLQVEESCLTCHTRDGYQVGELRGGISLTFPADPHFAILRSQKMMMFFGHFLGFLVVGAVLTLLLNHLRQQWRAMEKVLSEQEKTIAQRTLKLERSNAELRDFAQIASHDLQEPLRTIVSFGNRLLLKHSAQLDDKGRDYLERIEKAATRMGHLIQDLLNYSRVASQEQRLTPVNLNELLSEVLDDLEQRRKECGGRVEIDPLGSVNGDRNLLHRLFLNLIGNALKFHRQGVRPLVRVSRTELDDGRVQILVEDNGIGFDEKYLDRIFRPFQRLHLRGQYPGTGMGLAICKKIVENHHGELYARSQPGEGTTFIMVLPL</sequence>
<evidence type="ECO:0000256" key="4">
    <source>
        <dbReference type="ARBA" id="ARBA00022679"/>
    </source>
</evidence>
<feature type="transmembrane region" description="Helical" evidence="6">
    <location>
        <begin position="217"/>
        <end position="237"/>
    </location>
</feature>
<comment type="catalytic activity">
    <reaction evidence="1">
        <text>ATP + protein L-histidine = ADP + protein N-phospho-L-histidine.</text>
        <dbReference type="EC" id="2.7.13.3"/>
    </reaction>
</comment>
<dbReference type="InterPro" id="IPR021796">
    <property type="entry name" value="Tll0287-like_dom"/>
</dbReference>
<dbReference type="InterPro" id="IPR036097">
    <property type="entry name" value="HisK_dim/P_sf"/>
</dbReference>
<dbReference type="InterPro" id="IPR005467">
    <property type="entry name" value="His_kinase_dom"/>
</dbReference>
<dbReference type="GO" id="GO:0030295">
    <property type="term" value="F:protein kinase activator activity"/>
    <property type="evidence" value="ECO:0007669"/>
    <property type="project" value="TreeGrafter"/>
</dbReference>
<dbReference type="EC" id="2.7.13.3" evidence="2"/>
<dbReference type="InterPro" id="IPR004358">
    <property type="entry name" value="Sig_transdc_His_kin-like_C"/>
</dbReference>
<keyword evidence="4" id="KW-0808">Transferase</keyword>
<gene>
    <name evidence="8" type="ORF">ENN98_00805</name>
</gene>
<protein>
    <recommendedName>
        <fullName evidence="2">histidine kinase</fullName>
        <ecNumber evidence="2">2.7.13.3</ecNumber>
    </recommendedName>
</protein>
<dbReference type="FunFam" id="3.30.565.10:FF:000006">
    <property type="entry name" value="Sensor histidine kinase WalK"/>
    <property type="match status" value="1"/>
</dbReference>
<dbReference type="InterPro" id="IPR036890">
    <property type="entry name" value="HATPase_C_sf"/>
</dbReference>
<keyword evidence="6" id="KW-1133">Transmembrane helix</keyword>
<dbReference type="GO" id="GO:0000156">
    <property type="term" value="F:phosphorelay response regulator activity"/>
    <property type="evidence" value="ECO:0007669"/>
    <property type="project" value="TreeGrafter"/>
</dbReference>
<dbReference type="InterPro" id="IPR003594">
    <property type="entry name" value="HATPase_dom"/>
</dbReference>
<evidence type="ECO:0000256" key="5">
    <source>
        <dbReference type="ARBA" id="ARBA00022777"/>
    </source>
</evidence>
<accession>A0A7C2TGM0</accession>
<dbReference type="GO" id="GO:0007234">
    <property type="term" value="P:osmosensory signaling via phosphorelay pathway"/>
    <property type="evidence" value="ECO:0007669"/>
    <property type="project" value="TreeGrafter"/>
</dbReference>
<dbReference type="PROSITE" id="PS50109">
    <property type="entry name" value="HIS_KIN"/>
    <property type="match status" value="1"/>
</dbReference>
<dbReference type="PANTHER" id="PTHR42878">
    <property type="entry name" value="TWO-COMPONENT HISTIDINE KINASE"/>
    <property type="match status" value="1"/>
</dbReference>
<dbReference type="Gene3D" id="3.30.565.10">
    <property type="entry name" value="Histidine kinase-like ATPase, C-terminal domain"/>
    <property type="match status" value="1"/>
</dbReference>
<dbReference type="SUPFAM" id="SSF47384">
    <property type="entry name" value="Homodimeric domain of signal transducing histidine kinase"/>
    <property type="match status" value="1"/>
</dbReference>
<dbReference type="Gene3D" id="1.10.287.130">
    <property type="match status" value="1"/>
</dbReference>
<feature type="transmembrane region" description="Helical" evidence="6">
    <location>
        <begin position="17"/>
        <end position="36"/>
    </location>
</feature>
<keyword evidence="5" id="KW-0418">Kinase</keyword>
<evidence type="ECO:0000259" key="7">
    <source>
        <dbReference type="PROSITE" id="PS50109"/>
    </source>
</evidence>
<dbReference type="Pfam" id="PF11845">
    <property type="entry name" value="Tll0287-like"/>
    <property type="match status" value="1"/>
</dbReference>
<dbReference type="PANTHER" id="PTHR42878:SF15">
    <property type="entry name" value="BACTERIOPHYTOCHROME"/>
    <property type="match status" value="1"/>
</dbReference>
<dbReference type="InterPro" id="IPR050351">
    <property type="entry name" value="BphY/WalK/GraS-like"/>
</dbReference>
<dbReference type="InterPro" id="IPR003661">
    <property type="entry name" value="HisK_dim/P_dom"/>
</dbReference>
<evidence type="ECO:0000313" key="8">
    <source>
        <dbReference type="EMBL" id="HET97247.1"/>
    </source>
</evidence>
<dbReference type="GO" id="GO:0000155">
    <property type="term" value="F:phosphorelay sensor kinase activity"/>
    <property type="evidence" value="ECO:0007669"/>
    <property type="project" value="InterPro"/>
</dbReference>
<evidence type="ECO:0000256" key="1">
    <source>
        <dbReference type="ARBA" id="ARBA00000085"/>
    </source>
</evidence>
<keyword evidence="6" id="KW-0472">Membrane</keyword>
<dbReference type="Gene3D" id="3.30.450.290">
    <property type="match status" value="1"/>
</dbReference>
<evidence type="ECO:0000256" key="2">
    <source>
        <dbReference type="ARBA" id="ARBA00012438"/>
    </source>
</evidence>
<reference evidence="8" key="1">
    <citation type="journal article" date="2020" name="mSystems">
        <title>Genome- and Community-Level Interaction Insights into Carbon Utilization and Element Cycling Functions of Hydrothermarchaeota in Hydrothermal Sediment.</title>
        <authorList>
            <person name="Zhou Z."/>
            <person name="Liu Y."/>
            <person name="Xu W."/>
            <person name="Pan J."/>
            <person name="Luo Z.H."/>
            <person name="Li M."/>
        </authorList>
    </citation>
    <scope>NUCLEOTIDE SEQUENCE [LARGE SCALE GENOMIC DNA]</scope>
    <source>
        <strain evidence="8">SpSt-1224</strain>
    </source>
</reference>
<name>A0A7C2TGM0_9BACT</name>
<proteinExistence type="predicted"/>
<dbReference type="SMART" id="SM00387">
    <property type="entry name" value="HATPase_c"/>
    <property type="match status" value="1"/>
</dbReference>
<keyword evidence="3" id="KW-0597">Phosphoprotein</keyword>
<feature type="domain" description="Histidine kinase" evidence="7">
    <location>
        <begin position="278"/>
        <end position="491"/>
    </location>
</feature>
<dbReference type="EMBL" id="DSDS01000017">
    <property type="protein sequence ID" value="HET97247.1"/>
    <property type="molecule type" value="Genomic_DNA"/>
</dbReference>
<organism evidence="8">
    <name type="scientific">Desulfurivibrio alkaliphilus</name>
    <dbReference type="NCBI Taxonomy" id="427923"/>
    <lineage>
        <taxon>Bacteria</taxon>
        <taxon>Pseudomonadati</taxon>
        <taxon>Thermodesulfobacteriota</taxon>
        <taxon>Desulfobulbia</taxon>
        <taxon>Desulfobulbales</taxon>
        <taxon>Desulfobulbaceae</taxon>
        <taxon>Desulfurivibrio</taxon>
    </lineage>
</organism>
<evidence type="ECO:0000256" key="3">
    <source>
        <dbReference type="ARBA" id="ARBA00022553"/>
    </source>
</evidence>
<dbReference type="Pfam" id="PF02518">
    <property type="entry name" value="HATPase_c"/>
    <property type="match status" value="1"/>
</dbReference>
<comment type="caution">
    <text evidence="8">The sequence shown here is derived from an EMBL/GenBank/DDBJ whole genome shotgun (WGS) entry which is preliminary data.</text>
</comment>
<dbReference type="SUPFAM" id="SSF55874">
    <property type="entry name" value="ATPase domain of HSP90 chaperone/DNA topoisomerase II/histidine kinase"/>
    <property type="match status" value="1"/>
</dbReference>
<dbReference type="AlphaFoldDB" id="A0A7C2TGM0"/>
<evidence type="ECO:0000256" key="6">
    <source>
        <dbReference type="SAM" id="Phobius"/>
    </source>
</evidence>
<dbReference type="CDD" id="cd00082">
    <property type="entry name" value="HisKA"/>
    <property type="match status" value="1"/>
</dbReference>
<dbReference type="PRINTS" id="PR00344">
    <property type="entry name" value="BCTRLSENSOR"/>
</dbReference>
<dbReference type="Pfam" id="PF00512">
    <property type="entry name" value="HisKA"/>
    <property type="match status" value="1"/>
</dbReference>
<keyword evidence="6" id="KW-0812">Transmembrane</keyword>
<dbReference type="Proteomes" id="UP000885986">
    <property type="component" value="Unassembled WGS sequence"/>
</dbReference>
<dbReference type="SMART" id="SM00388">
    <property type="entry name" value="HisKA"/>
    <property type="match status" value="1"/>
</dbReference>